<organism evidence="1 2">
    <name type="scientific">Auriscalpium vulgare</name>
    <dbReference type="NCBI Taxonomy" id="40419"/>
    <lineage>
        <taxon>Eukaryota</taxon>
        <taxon>Fungi</taxon>
        <taxon>Dikarya</taxon>
        <taxon>Basidiomycota</taxon>
        <taxon>Agaricomycotina</taxon>
        <taxon>Agaricomycetes</taxon>
        <taxon>Russulales</taxon>
        <taxon>Auriscalpiaceae</taxon>
        <taxon>Auriscalpium</taxon>
    </lineage>
</organism>
<reference evidence="1" key="2">
    <citation type="journal article" date="2022" name="New Phytol.">
        <title>Evolutionary transition to the ectomycorrhizal habit in the genomes of a hyperdiverse lineage of mushroom-forming fungi.</title>
        <authorList>
            <person name="Looney B."/>
            <person name="Miyauchi S."/>
            <person name="Morin E."/>
            <person name="Drula E."/>
            <person name="Courty P.E."/>
            <person name="Kohler A."/>
            <person name="Kuo A."/>
            <person name="LaButti K."/>
            <person name="Pangilinan J."/>
            <person name="Lipzen A."/>
            <person name="Riley R."/>
            <person name="Andreopoulos W."/>
            <person name="He G."/>
            <person name="Johnson J."/>
            <person name="Nolan M."/>
            <person name="Tritt A."/>
            <person name="Barry K.W."/>
            <person name="Grigoriev I.V."/>
            <person name="Nagy L.G."/>
            <person name="Hibbett D."/>
            <person name="Henrissat B."/>
            <person name="Matheny P.B."/>
            <person name="Labbe J."/>
            <person name="Martin F.M."/>
        </authorList>
    </citation>
    <scope>NUCLEOTIDE SEQUENCE</scope>
    <source>
        <strain evidence="1">FP105234-sp</strain>
    </source>
</reference>
<gene>
    <name evidence="1" type="ORF">FA95DRAFT_867800</name>
</gene>
<keyword evidence="2" id="KW-1185">Reference proteome</keyword>
<evidence type="ECO:0000313" key="2">
    <source>
        <dbReference type="Proteomes" id="UP000814033"/>
    </source>
</evidence>
<comment type="caution">
    <text evidence="1">The sequence shown here is derived from an EMBL/GenBank/DDBJ whole genome shotgun (WGS) entry which is preliminary data.</text>
</comment>
<accession>A0ACB8R953</accession>
<dbReference type="Proteomes" id="UP000814033">
    <property type="component" value="Unassembled WGS sequence"/>
</dbReference>
<reference evidence="1" key="1">
    <citation type="submission" date="2021-02" db="EMBL/GenBank/DDBJ databases">
        <authorList>
            <consortium name="DOE Joint Genome Institute"/>
            <person name="Ahrendt S."/>
            <person name="Looney B.P."/>
            <person name="Miyauchi S."/>
            <person name="Morin E."/>
            <person name="Drula E."/>
            <person name="Courty P.E."/>
            <person name="Chicoki N."/>
            <person name="Fauchery L."/>
            <person name="Kohler A."/>
            <person name="Kuo A."/>
            <person name="Labutti K."/>
            <person name="Pangilinan J."/>
            <person name="Lipzen A."/>
            <person name="Riley R."/>
            <person name="Andreopoulos W."/>
            <person name="He G."/>
            <person name="Johnson J."/>
            <person name="Barry K.W."/>
            <person name="Grigoriev I.V."/>
            <person name="Nagy L."/>
            <person name="Hibbett D."/>
            <person name="Henrissat B."/>
            <person name="Matheny P.B."/>
            <person name="Labbe J."/>
            <person name="Martin F."/>
        </authorList>
    </citation>
    <scope>NUCLEOTIDE SEQUENCE</scope>
    <source>
        <strain evidence="1">FP105234-sp</strain>
    </source>
</reference>
<proteinExistence type="predicted"/>
<name>A0ACB8R953_9AGAM</name>
<dbReference type="EMBL" id="MU276193">
    <property type="protein sequence ID" value="KAI0040475.1"/>
    <property type="molecule type" value="Genomic_DNA"/>
</dbReference>
<evidence type="ECO:0000313" key="1">
    <source>
        <dbReference type="EMBL" id="KAI0040475.1"/>
    </source>
</evidence>
<sequence length="123" mass="13962">MSRLVVERWRLGAWLLRFFGFFISPGAAGTSTDHCRPVSSQPAHDVAIALSPAYPAKRLRGPSQVSNFIAPQGSQEEARKCKGRRHRPTTDSPVRDAYPPCMYRHSPCFRYDTFYVVEDYRVG</sequence>
<protein>
    <submittedName>
        <fullName evidence="1">Uncharacterized protein</fullName>
    </submittedName>
</protein>